<sequence length="117" mass="12558">MAAEAVTPVFSRVTRTTALAGVWAPSPSRSSILRSSSTSDTEFGAASGATAEGYDLHRHLIHRFRLPAAGPRHRLSPLLDALGSLVGEEHTRVNGRVFQGGSSVGFLWQMTEVSREL</sequence>
<name>A0AAV7WXN5_PLEWA</name>
<accession>A0AAV7WXN5</accession>
<dbReference type="AlphaFoldDB" id="A0AAV7WXN5"/>
<gene>
    <name evidence="1" type="ORF">NDU88_005357</name>
</gene>
<organism evidence="1 2">
    <name type="scientific">Pleurodeles waltl</name>
    <name type="common">Iberian ribbed newt</name>
    <dbReference type="NCBI Taxonomy" id="8319"/>
    <lineage>
        <taxon>Eukaryota</taxon>
        <taxon>Metazoa</taxon>
        <taxon>Chordata</taxon>
        <taxon>Craniata</taxon>
        <taxon>Vertebrata</taxon>
        <taxon>Euteleostomi</taxon>
        <taxon>Amphibia</taxon>
        <taxon>Batrachia</taxon>
        <taxon>Caudata</taxon>
        <taxon>Salamandroidea</taxon>
        <taxon>Salamandridae</taxon>
        <taxon>Pleurodelinae</taxon>
        <taxon>Pleurodeles</taxon>
    </lineage>
</organism>
<protein>
    <submittedName>
        <fullName evidence="1">Uncharacterized protein</fullName>
    </submittedName>
</protein>
<evidence type="ECO:0000313" key="1">
    <source>
        <dbReference type="EMBL" id="KAJ1217767.1"/>
    </source>
</evidence>
<dbReference type="Proteomes" id="UP001066276">
    <property type="component" value="Chromosome 1_1"/>
</dbReference>
<comment type="caution">
    <text evidence="1">The sequence shown here is derived from an EMBL/GenBank/DDBJ whole genome shotgun (WGS) entry which is preliminary data.</text>
</comment>
<dbReference type="EMBL" id="JANPWB010000001">
    <property type="protein sequence ID" value="KAJ1217767.1"/>
    <property type="molecule type" value="Genomic_DNA"/>
</dbReference>
<proteinExistence type="predicted"/>
<evidence type="ECO:0000313" key="2">
    <source>
        <dbReference type="Proteomes" id="UP001066276"/>
    </source>
</evidence>
<keyword evidence="2" id="KW-1185">Reference proteome</keyword>
<reference evidence="1" key="1">
    <citation type="journal article" date="2022" name="bioRxiv">
        <title>Sequencing and chromosome-scale assembly of the giantPleurodeles waltlgenome.</title>
        <authorList>
            <person name="Brown T."/>
            <person name="Elewa A."/>
            <person name="Iarovenko S."/>
            <person name="Subramanian E."/>
            <person name="Araus A.J."/>
            <person name="Petzold A."/>
            <person name="Susuki M."/>
            <person name="Suzuki K.-i.T."/>
            <person name="Hayashi T."/>
            <person name="Toyoda A."/>
            <person name="Oliveira C."/>
            <person name="Osipova E."/>
            <person name="Leigh N.D."/>
            <person name="Simon A."/>
            <person name="Yun M.H."/>
        </authorList>
    </citation>
    <scope>NUCLEOTIDE SEQUENCE</scope>
    <source>
        <strain evidence="1">20211129_DDA</strain>
        <tissue evidence="1">Liver</tissue>
    </source>
</reference>